<dbReference type="GO" id="GO:0005737">
    <property type="term" value="C:cytoplasm"/>
    <property type="evidence" value="ECO:0007669"/>
    <property type="project" value="TreeGrafter"/>
</dbReference>
<dbReference type="InterPro" id="IPR001509">
    <property type="entry name" value="Epimerase_deHydtase"/>
</dbReference>
<feature type="domain" description="NAD-dependent epimerase/dehydratase" evidence="1">
    <location>
        <begin position="3"/>
        <end position="231"/>
    </location>
</feature>
<dbReference type="RefSeq" id="WP_146792616.1">
    <property type="nucleotide sequence ID" value="NZ_BJUU01000002.1"/>
</dbReference>
<evidence type="ECO:0000259" key="1">
    <source>
        <dbReference type="Pfam" id="PF01370"/>
    </source>
</evidence>
<name>A0AA87RAR5_9MICO</name>
<dbReference type="InterPro" id="IPR036291">
    <property type="entry name" value="NAD(P)-bd_dom_sf"/>
</dbReference>
<protein>
    <submittedName>
        <fullName evidence="2">Nucleoside-diphosphate sugar epimerase</fullName>
    </submittedName>
</protein>
<dbReference type="PANTHER" id="PTHR48079:SF6">
    <property type="entry name" value="NAD(P)-BINDING DOMAIN-CONTAINING PROTEIN-RELATED"/>
    <property type="match status" value="1"/>
</dbReference>
<dbReference type="Proteomes" id="UP000321749">
    <property type="component" value="Unassembled WGS sequence"/>
</dbReference>
<evidence type="ECO:0000313" key="2">
    <source>
        <dbReference type="EMBL" id="GEK79252.1"/>
    </source>
</evidence>
<comment type="caution">
    <text evidence="2">The sequence shown here is derived from an EMBL/GenBank/DDBJ whole genome shotgun (WGS) entry which is preliminary data.</text>
</comment>
<keyword evidence="3" id="KW-1185">Reference proteome</keyword>
<accession>A0AA87RAR5</accession>
<sequence length="308" mass="33191">MRVLLAGATGAIGVPLTERLVAAGHEVVGLTRTAAGADRLRLLGAEPLTADAMQRDALLRATEGTRADAVVHMLTALRRSPVRHRDMHATNALRIDGSANLIEAARAVGASRFVTQSMMFGYGYGDHGTAVLTEETPYGVRGRDRAFERHLAAMRSAESQAFEAPGLDAVALRFGFFYGAGASRPLLPMLRRRQLPVVAGSGPLSWIHVDDAASATLAALERGGADRAYNVSDDQPVSWRTFMETLARELGAPRPPVVPAWLLRPLPYLHAMMTSSLRLSNERARQELGWVPEHPTYIEGTRALAAAA</sequence>
<dbReference type="EMBL" id="BJUU01000002">
    <property type="protein sequence ID" value="GEK79252.1"/>
    <property type="molecule type" value="Genomic_DNA"/>
</dbReference>
<dbReference type="Gene3D" id="3.40.50.720">
    <property type="entry name" value="NAD(P)-binding Rossmann-like Domain"/>
    <property type="match status" value="1"/>
</dbReference>
<dbReference type="Pfam" id="PF01370">
    <property type="entry name" value="Epimerase"/>
    <property type="match status" value="1"/>
</dbReference>
<dbReference type="GO" id="GO:0004029">
    <property type="term" value="F:aldehyde dehydrogenase (NAD+) activity"/>
    <property type="evidence" value="ECO:0007669"/>
    <property type="project" value="TreeGrafter"/>
</dbReference>
<organism evidence="2 3">
    <name type="scientific">Agrococcus baldri</name>
    <dbReference type="NCBI Taxonomy" id="153730"/>
    <lineage>
        <taxon>Bacteria</taxon>
        <taxon>Bacillati</taxon>
        <taxon>Actinomycetota</taxon>
        <taxon>Actinomycetes</taxon>
        <taxon>Micrococcales</taxon>
        <taxon>Microbacteriaceae</taxon>
        <taxon>Agrococcus</taxon>
    </lineage>
</organism>
<dbReference type="PANTHER" id="PTHR48079">
    <property type="entry name" value="PROTEIN YEEZ"/>
    <property type="match status" value="1"/>
</dbReference>
<gene>
    <name evidence="2" type="ORF">ABA31_06030</name>
</gene>
<dbReference type="InterPro" id="IPR051783">
    <property type="entry name" value="NAD(P)-dependent_oxidoreduct"/>
</dbReference>
<dbReference type="SUPFAM" id="SSF51735">
    <property type="entry name" value="NAD(P)-binding Rossmann-fold domains"/>
    <property type="match status" value="1"/>
</dbReference>
<proteinExistence type="predicted"/>
<evidence type="ECO:0000313" key="3">
    <source>
        <dbReference type="Proteomes" id="UP000321749"/>
    </source>
</evidence>
<reference evidence="2 3" key="1">
    <citation type="submission" date="2019-07" db="EMBL/GenBank/DDBJ databases">
        <title>Whole genome shotgun sequence of Agrococcus baldri NBRC 103055.</title>
        <authorList>
            <person name="Hosoyama A."/>
            <person name="Uohara A."/>
            <person name="Ohji S."/>
            <person name="Ichikawa N."/>
        </authorList>
    </citation>
    <scope>NUCLEOTIDE SEQUENCE [LARGE SCALE GENOMIC DNA]</scope>
    <source>
        <strain evidence="2 3">NBRC 103055</strain>
    </source>
</reference>
<dbReference type="AlphaFoldDB" id="A0AA87RAR5"/>